<dbReference type="InterPro" id="IPR002501">
    <property type="entry name" value="PsdUridine_synth_N"/>
</dbReference>
<evidence type="ECO:0000256" key="3">
    <source>
        <dbReference type="ARBA" id="ARBA00022694"/>
    </source>
</evidence>
<evidence type="ECO:0000313" key="10">
    <source>
        <dbReference type="Proteomes" id="UP000704611"/>
    </source>
</evidence>
<dbReference type="CDD" id="cd02573">
    <property type="entry name" value="PseudoU_synth_EcTruB"/>
    <property type="match status" value="1"/>
</dbReference>
<feature type="active site" description="Nucleophile" evidence="5">
    <location>
        <position position="46"/>
    </location>
</feature>
<gene>
    <name evidence="5 9" type="primary">truB</name>
    <name evidence="9" type="ORF">KQY15_10550</name>
</gene>
<dbReference type="Pfam" id="PF16198">
    <property type="entry name" value="TruB_C_2"/>
    <property type="match status" value="1"/>
</dbReference>
<evidence type="ECO:0000256" key="1">
    <source>
        <dbReference type="ARBA" id="ARBA00000385"/>
    </source>
</evidence>
<comment type="function">
    <text evidence="5">Responsible for synthesis of pseudouridine from uracil-55 in the psi GC loop of transfer RNAs.</text>
</comment>
<dbReference type="PANTHER" id="PTHR13767">
    <property type="entry name" value="TRNA-PSEUDOURIDINE SYNTHASE"/>
    <property type="match status" value="1"/>
</dbReference>
<proteinExistence type="inferred from homology"/>
<dbReference type="PANTHER" id="PTHR13767:SF2">
    <property type="entry name" value="PSEUDOURIDYLATE SYNTHASE TRUB1"/>
    <property type="match status" value="1"/>
</dbReference>
<keyword evidence="10" id="KW-1185">Reference proteome</keyword>
<evidence type="ECO:0000256" key="5">
    <source>
        <dbReference type="HAMAP-Rule" id="MF_01080"/>
    </source>
</evidence>
<keyword evidence="4 5" id="KW-0413">Isomerase</keyword>
<evidence type="ECO:0000256" key="4">
    <source>
        <dbReference type="ARBA" id="ARBA00023235"/>
    </source>
</evidence>
<dbReference type="NCBIfam" id="TIGR00431">
    <property type="entry name" value="TruB"/>
    <property type="match status" value="1"/>
</dbReference>
<evidence type="ECO:0000259" key="8">
    <source>
        <dbReference type="Pfam" id="PF16198"/>
    </source>
</evidence>
<dbReference type="HAMAP" id="MF_01080">
    <property type="entry name" value="TruB_bact"/>
    <property type="match status" value="1"/>
</dbReference>
<accession>A0ABS6ML40</accession>
<dbReference type="Pfam" id="PF09157">
    <property type="entry name" value="TruB-C_2"/>
    <property type="match status" value="1"/>
</dbReference>
<comment type="catalytic activity">
    <reaction evidence="1 5">
        <text>uridine(55) in tRNA = pseudouridine(55) in tRNA</text>
        <dbReference type="Rhea" id="RHEA:42532"/>
        <dbReference type="Rhea" id="RHEA-COMP:10101"/>
        <dbReference type="Rhea" id="RHEA-COMP:10102"/>
        <dbReference type="ChEBI" id="CHEBI:65314"/>
        <dbReference type="ChEBI" id="CHEBI:65315"/>
        <dbReference type="EC" id="5.4.99.25"/>
    </reaction>
</comment>
<dbReference type="Pfam" id="PF01509">
    <property type="entry name" value="TruB_N"/>
    <property type="match status" value="1"/>
</dbReference>
<dbReference type="EC" id="5.4.99.25" evidence="5"/>
<feature type="domain" description="Pseudouridine synthase II N-terminal" evidence="6">
    <location>
        <begin position="31"/>
        <end position="178"/>
    </location>
</feature>
<dbReference type="EMBL" id="JAHRID010000004">
    <property type="protein sequence ID" value="MBV2129532.1"/>
    <property type="molecule type" value="Genomic_DNA"/>
</dbReference>
<feature type="domain" description="tRNA pseudouridylate synthase B C-terminal" evidence="8">
    <location>
        <begin position="179"/>
        <end position="243"/>
    </location>
</feature>
<dbReference type="GO" id="GO:0160148">
    <property type="term" value="F:tRNA pseudouridine(55) synthase activity"/>
    <property type="evidence" value="ECO:0007669"/>
    <property type="project" value="UniProtKB-EC"/>
</dbReference>
<reference evidence="9 10" key="1">
    <citation type="submission" date="2021-06" db="EMBL/GenBank/DDBJ databases">
        <title>Rheinheimera indica sp. nov., isolated from deep-sea sediment.</title>
        <authorList>
            <person name="Wang Z."/>
            <person name="Zhang X.-Y."/>
        </authorList>
    </citation>
    <scope>NUCLEOTIDE SEQUENCE [LARGE SCALE GENOMIC DNA]</scope>
    <source>
        <strain evidence="9 10">SM2107</strain>
    </source>
</reference>
<evidence type="ECO:0000259" key="7">
    <source>
        <dbReference type="Pfam" id="PF09157"/>
    </source>
</evidence>
<dbReference type="InterPro" id="IPR014780">
    <property type="entry name" value="tRNA_psdUridine_synth_TruB"/>
</dbReference>
<dbReference type="InterPro" id="IPR015240">
    <property type="entry name" value="tRNA_sdUridine_synth_fam1_C"/>
</dbReference>
<name>A0ABS6ML40_9GAMM</name>
<evidence type="ECO:0000259" key="6">
    <source>
        <dbReference type="Pfam" id="PF01509"/>
    </source>
</evidence>
<comment type="similarity">
    <text evidence="2 5">Belongs to the pseudouridine synthase TruB family. Type 1 subfamily.</text>
</comment>
<organism evidence="9 10">
    <name type="scientific">Arsukibacterium indicum</name>
    <dbReference type="NCBI Taxonomy" id="2848612"/>
    <lineage>
        <taxon>Bacteria</taxon>
        <taxon>Pseudomonadati</taxon>
        <taxon>Pseudomonadota</taxon>
        <taxon>Gammaproteobacteria</taxon>
        <taxon>Chromatiales</taxon>
        <taxon>Chromatiaceae</taxon>
        <taxon>Arsukibacterium</taxon>
    </lineage>
</organism>
<feature type="domain" description="tRNA pseudouridine synthase II TruB subfamily 1 C-terminal" evidence="7">
    <location>
        <begin position="248"/>
        <end position="302"/>
    </location>
</feature>
<dbReference type="Proteomes" id="UP000704611">
    <property type="component" value="Unassembled WGS sequence"/>
</dbReference>
<evidence type="ECO:0000256" key="2">
    <source>
        <dbReference type="ARBA" id="ARBA00005642"/>
    </source>
</evidence>
<keyword evidence="3 5" id="KW-0819">tRNA processing</keyword>
<comment type="caution">
    <text evidence="9">The sequence shown here is derived from an EMBL/GenBank/DDBJ whole genome shotgun (WGS) entry which is preliminary data.</text>
</comment>
<dbReference type="RefSeq" id="WP_217669158.1">
    <property type="nucleotide sequence ID" value="NZ_JAHRID010000004.1"/>
</dbReference>
<protein>
    <recommendedName>
        <fullName evidence="5">tRNA pseudouridine synthase B</fullName>
        <ecNumber evidence="5">5.4.99.25</ecNumber>
    </recommendedName>
    <alternativeName>
        <fullName evidence="5">tRNA pseudouridine(55) synthase</fullName>
        <shortName evidence="5">Psi55 synthase</shortName>
    </alternativeName>
    <alternativeName>
        <fullName evidence="5">tRNA pseudouridylate synthase</fullName>
    </alternativeName>
    <alternativeName>
        <fullName evidence="5">tRNA-uridine isomerase</fullName>
    </alternativeName>
</protein>
<dbReference type="InterPro" id="IPR032819">
    <property type="entry name" value="TruB_C"/>
</dbReference>
<sequence>MARKNARAVNGILLLDKPLEVSSNGILQRVRWLYQAQKAGHTGALDPMASGLLPICFGEATKFSQFLLDTDKTYLVTACFGIRTSTSDAEGEVISERPVRFSDAELEQALTTLRGDILQVPTMFSALKHQGQPLYKYARQGITIEREARPISIFRFELLKRDGNVADFIVHCSKGTYIRTLIDDLGELLGCGGHVSKLHRTQVGPFTAEQMVKPAQLDALEQPCHSAGDFTALDALLLPLDAGIVSMPAIKLGIEQQHQLQHGQSCKVETDDIAAVRLLGPANIFFGIGQVEQGVLSSRRLLNTSVLPQAVPEINAL</sequence>
<evidence type="ECO:0000313" key="9">
    <source>
        <dbReference type="EMBL" id="MBV2129532.1"/>
    </source>
</evidence>